<dbReference type="GO" id="GO:0003723">
    <property type="term" value="F:RNA binding"/>
    <property type="evidence" value="ECO:0007669"/>
    <property type="project" value="InterPro"/>
</dbReference>
<reference evidence="5" key="2">
    <citation type="submission" date="2019-10" db="EMBL/GenBank/DDBJ databases">
        <title>A de novo genome assembly of a pear dwarfing rootstock.</title>
        <authorList>
            <person name="Wang F."/>
            <person name="Wang J."/>
            <person name="Li S."/>
            <person name="Zhang Y."/>
            <person name="Fang M."/>
            <person name="Ma L."/>
            <person name="Zhao Y."/>
            <person name="Jiang S."/>
        </authorList>
    </citation>
    <scope>NUCLEOTIDE SEQUENCE [LARGE SCALE GENOMIC DNA]</scope>
</reference>
<dbReference type="GO" id="GO:0009451">
    <property type="term" value="P:RNA modification"/>
    <property type="evidence" value="ECO:0007669"/>
    <property type="project" value="InterPro"/>
</dbReference>
<dbReference type="InterPro" id="IPR011990">
    <property type="entry name" value="TPR-like_helical_dom_sf"/>
</dbReference>
<dbReference type="GO" id="GO:0005739">
    <property type="term" value="C:mitochondrion"/>
    <property type="evidence" value="ECO:0007669"/>
    <property type="project" value="UniProtKB-ARBA"/>
</dbReference>
<comment type="caution">
    <text evidence="4">The sequence shown here is derived from an EMBL/GenBank/DDBJ whole genome shotgun (WGS) entry which is preliminary data.</text>
</comment>
<protein>
    <recommendedName>
        <fullName evidence="6">Pentatricopeptide repeat-containing protein</fullName>
    </recommendedName>
</protein>
<evidence type="ECO:0008006" key="6">
    <source>
        <dbReference type="Google" id="ProtNLM"/>
    </source>
</evidence>
<keyword evidence="1" id="KW-0677">Repeat</keyword>
<proteinExistence type="inferred from homology"/>
<dbReference type="PANTHER" id="PTHR47926">
    <property type="entry name" value="PENTATRICOPEPTIDE REPEAT-CONTAINING PROTEIN"/>
    <property type="match status" value="1"/>
</dbReference>
<dbReference type="PROSITE" id="PS51375">
    <property type="entry name" value="PPR"/>
    <property type="match status" value="1"/>
</dbReference>
<accession>A0A5N5IS80</accession>
<feature type="repeat" description="PPR" evidence="3">
    <location>
        <begin position="37"/>
        <end position="71"/>
    </location>
</feature>
<evidence type="ECO:0000256" key="2">
    <source>
        <dbReference type="ARBA" id="ARBA00061659"/>
    </source>
</evidence>
<dbReference type="InterPro" id="IPR046960">
    <property type="entry name" value="PPR_At4g14850-like_plant"/>
</dbReference>
<sequence length="91" mass="9826">MELSNTLVANVLIDMYARNGEVTSARHVFEHLGDNKDAVSWAAMILAFSNHGFGHHALQVFVQMLRSGAKPDGITFVGVLSTCTCHAGLVQ</sequence>
<evidence type="ECO:0000313" key="5">
    <source>
        <dbReference type="Proteomes" id="UP000327157"/>
    </source>
</evidence>
<dbReference type="Proteomes" id="UP000327157">
    <property type="component" value="Chromosome 5"/>
</dbReference>
<dbReference type="AlphaFoldDB" id="A0A5N5IS80"/>
<dbReference type="NCBIfam" id="TIGR00756">
    <property type="entry name" value="PPR"/>
    <property type="match status" value="1"/>
</dbReference>
<evidence type="ECO:0000256" key="3">
    <source>
        <dbReference type="PROSITE-ProRule" id="PRU00708"/>
    </source>
</evidence>
<evidence type="ECO:0000313" key="4">
    <source>
        <dbReference type="EMBL" id="KAB2637654.1"/>
    </source>
</evidence>
<dbReference type="OrthoDB" id="1140399at2759"/>
<comment type="similarity">
    <text evidence="2">Belongs to the PPR family. PCMP-E subfamily.</text>
</comment>
<dbReference type="FunFam" id="1.25.40.10:FF:000205">
    <property type="entry name" value="Pentatricopeptide repeat-containing protein, mitochondrial"/>
    <property type="match status" value="1"/>
</dbReference>
<dbReference type="InterPro" id="IPR002885">
    <property type="entry name" value="PPR_rpt"/>
</dbReference>
<dbReference type="Gene3D" id="1.25.40.10">
    <property type="entry name" value="Tetratricopeptide repeat domain"/>
    <property type="match status" value="1"/>
</dbReference>
<dbReference type="EMBL" id="SMOL01000004">
    <property type="protein sequence ID" value="KAB2637654.1"/>
    <property type="molecule type" value="Genomic_DNA"/>
</dbReference>
<evidence type="ECO:0000256" key="1">
    <source>
        <dbReference type="ARBA" id="ARBA00022737"/>
    </source>
</evidence>
<name>A0A5N5IS80_9ROSA</name>
<dbReference type="Pfam" id="PF13041">
    <property type="entry name" value="PPR_2"/>
    <property type="match status" value="1"/>
</dbReference>
<organism evidence="4 5">
    <name type="scientific">Pyrus ussuriensis x Pyrus communis</name>
    <dbReference type="NCBI Taxonomy" id="2448454"/>
    <lineage>
        <taxon>Eukaryota</taxon>
        <taxon>Viridiplantae</taxon>
        <taxon>Streptophyta</taxon>
        <taxon>Embryophyta</taxon>
        <taxon>Tracheophyta</taxon>
        <taxon>Spermatophyta</taxon>
        <taxon>Magnoliopsida</taxon>
        <taxon>eudicotyledons</taxon>
        <taxon>Gunneridae</taxon>
        <taxon>Pentapetalae</taxon>
        <taxon>rosids</taxon>
        <taxon>fabids</taxon>
        <taxon>Rosales</taxon>
        <taxon>Rosaceae</taxon>
        <taxon>Amygdaloideae</taxon>
        <taxon>Maleae</taxon>
        <taxon>Pyrus</taxon>
    </lineage>
</organism>
<reference evidence="4 5" key="1">
    <citation type="submission" date="2019-09" db="EMBL/GenBank/DDBJ databases">
        <authorList>
            <person name="Ou C."/>
        </authorList>
    </citation>
    <scope>NUCLEOTIDE SEQUENCE [LARGE SCALE GENOMIC DNA]</scope>
    <source>
        <strain evidence="4">S2</strain>
        <tissue evidence="4">Leaf</tissue>
    </source>
</reference>
<reference evidence="4 5" key="3">
    <citation type="submission" date="2019-11" db="EMBL/GenBank/DDBJ databases">
        <title>A de novo genome assembly of a pear dwarfing rootstock.</title>
        <authorList>
            <person name="Wang F."/>
            <person name="Wang J."/>
            <person name="Li S."/>
            <person name="Zhang Y."/>
            <person name="Fang M."/>
            <person name="Ma L."/>
            <person name="Zhao Y."/>
            <person name="Jiang S."/>
        </authorList>
    </citation>
    <scope>NUCLEOTIDE SEQUENCE [LARGE SCALE GENOMIC DNA]</scope>
    <source>
        <strain evidence="4">S2</strain>
        <tissue evidence="4">Leaf</tissue>
    </source>
</reference>
<keyword evidence="5" id="KW-1185">Reference proteome</keyword>
<gene>
    <name evidence="4" type="ORF">D8674_028188</name>
</gene>
<dbReference type="Pfam" id="PF01535">
    <property type="entry name" value="PPR"/>
    <property type="match status" value="1"/>
</dbReference>
<dbReference type="PANTHER" id="PTHR47926:SF380">
    <property type="entry name" value="PENTATRICOPEPTIDE REPEAT-CONTAINING PROTEIN"/>
    <property type="match status" value="1"/>
</dbReference>